<feature type="non-terminal residue" evidence="2">
    <location>
        <position position="67"/>
    </location>
</feature>
<feature type="region of interest" description="Disordered" evidence="1">
    <location>
        <begin position="1"/>
        <end position="29"/>
    </location>
</feature>
<sequence length="67" mass="7520">MDVSKSDGLRPCRVGRVRPPSPPEPLFLDGPHLQQSSYMEGVNRFRSIPKADASCMFKPQYSQNLAK</sequence>
<evidence type="ECO:0000313" key="3">
    <source>
        <dbReference type="Proteomes" id="UP000887116"/>
    </source>
</evidence>
<reference evidence="2" key="1">
    <citation type="submission" date="2020-07" db="EMBL/GenBank/DDBJ databases">
        <title>Multicomponent nature underlies the extraordinary mechanical properties of spider dragline silk.</title>
        <authorList>
            <person name="Kono N."/>
            <person name="Nakamura H."/>
            <person name="Mori M."/>
            <person name="Yoshida Y."/>
            <person name="Ohtoshi R."/>
            <person name="Malay A.D."/>
            <person name="Moran D.A.P."/>
            <person name="Tomita M."/>
            <person name="Numata K."/>
            <person name="Arakawa K."/>
        </authorList>
    </citation>
    <scope>NUCLEOTIDE SEQUENCE</scope>
</reference>
<dbReference type="EMBL" id="BMAO01015572">
    <property type="protein sequence ID" value="GFR02653.1"/>
    <property type="molecule type" value="Genomic_DNA"/>
</dbReference>
<organism evidence="2 3">
    <name type="scientific">Trichonephila clavata</name>
    <name type="common">Joro spider</name>
    <name type="synonym">Nephila clavata</name>
    <dbReference type="NCBI Taxonomy" id="2740835"/>
    <lineage>
        <taxon>Eukaryota</taxon>
        <taxon>Metazoa</taxon>
        <taxon>Ecdysozoa</taxon>
        <taxon>Arthropoda</taxon>
        <taxon>Chelicerata</taxon>
        <taxon>Arachnida</taxon>
        <taxon>Araneae</taxon>
        <taxon>Araneomorphae</taxon>
        <taxon>Entelegynae</taxon>
        <taxon>Araneoidea</taxon>
        <taxon>Nephilidae</taxon>
        <taxon>Trichonephila</taxon>
    </lineage>
</organism>
<proteinExistence type="predicted"/>
<feature type="compositionally biased region" description="Basic and acidic residues" evidence="1">
    <location>
        <begin position="1"/>
        <end position="10"/>
    </location>
</feature>
<gene>
    <name evidence="2" type="ORF">TNCT_399421</name>
</gene>
<keyword evidence="3" id="KW-1185">Reference proteome</keyword>
<comment type="caution">
    <text evidence="2">The sequence shown here is derived from an EMBL/GenBank/DDBJ whole genome shotgun (WGS) entry which is preliminary data.</text>
</comment>
<name>A0A8X6GF01_TRICU</name>
<protein>
    <submittedName>
        <fullName evidence="2">Uncharacterized protein</fullName>
    </submittedName>
</protein>
<accession>A0A8X6GF01</accession>
<evidence type="ECO:0000256" key="1">
    <source>
        <dbReference type="SAM" id="MobiDB-lite"/>
    </source>
</evidence>
<evidence type="ECO:0000313" key="2">
    <source>
        <dbReference type="EMBL" id="GFR02653.1"/>
    </source>
</evidence>
<dbReference type="Proteomes" id="UP000887116">
    <property type="component" value="Unassembled WGS sequence"/>
</dbReference>
<dbReference type="AlphaFoldDB" id="A0A8X6GF01"/>